<keyword evidence="6" id="KW-1185">Reference proteome</keyword>
<dbReference type="Gene3D" id="1.10.357.10">
    <property type="entry name" value="Tetracycline Repressor, domain 2"/>
    <property type="match status" value="1"/>
</dbReference>
<feature type="region of interest" description="Disordered" evidence="3">
    <location>
        <begin position="1"/>
        <end position="25"/>
    </location>
</feature>
<sequence>MKTNTSSRNACPASAGEGRTNQRRRTRRALIDAALALCEGGRRPSFPEVAERAMVSRATAYRYYSSVEDLISDAMFERAVPPLESFCRPGHDDPAEVATRAARTMNKLLLDDEVGLHAVERSFMSAWLDNPPESRPPRPARRMQYVDPIVEALKNELTPAARRRLAHALAMLMGTEAMLSLRDVVGASIDEALAASGWAAQAVVRQALAEASERPRKRKARSAKSDGSRLGSGQ</sequence>
<dbReference type="SUPFAM" id="SSF46689">
    <property type="entry name" value="Homeodomain-like"/>
    <property type="match status" value="1"/>
</dbReference>
<evidence type="ECO:0000256" key="3">
    <source>
        <dbReference type="SAM" id="MobiDB-lite"/>
    </source>
</evidence>
<dbReference type="InterPro" id="IPR001647">
    <property type="entry name" value="HTH_TetR"/>
</dbReference>
<dbReference type="Proteomes" id="UP000198866">
    <property type="component" value="Unassembled WGS sequence"/>
</dbReference>
<evidence type="ECO:0000256" key="1">
    <source>
        <dbReference type="ARBA" id="ARBA00023125"/>
    </source>
</evidence>
<accession>A0A1H7AT46</accession>
<protein>
    <submittedName>
        <fullName evidence="5">Transcriptional regulator, TetR family</fullName>
    </submittedName>
</protein>
<evidence type="ECO:0000313" key="5">
    <source>
        <dbReference type="EMBL" id="SEJ67037.1"/>
    </source>
</evidence>
<reference evidence="6" key="1">
    <citation type="submission" date="2016-10" db="EMBL/GenBank/DDBJ databases">
        <authorList>
            <person name="Varghese N."/>
            <person name="Submissions S."/>
        </authorList>
    </citation>
    <scope>NUCLEOTIDE SEQUENCE [LARGE SCALE GENOMIC DNA]</scope>
    <source>
        <strain evidence="6">LMG 26031</strain>
    </source>
</reference>
<dbReference type="PROSITE" id="PS50977">
    <property type="entry name" value="HTH_TETR_2"/>
    <property type="match status" value="1"/>
</dbReference>
<evidence type="ECO:0000313" key="6">
    <source>
        <dbReference type="Proteomes" id="UP000198866"/>
    </source>
</evidence>
<organism evidence="5 6">
    <name type="scientific">Paraburkholderia diazotrophica</name>
    <dbReference type="NCBI Taxonomy" id="667676"/>
    <lineage>
        <taxon>Bacteria</taxon>
        <taxon>Pseudomonadati</taxon>
        <taxon>Pseudomonadota</taxon>
        <taxon>Betaproteobacteria</taxon>
        <taxon>Burkholderiales</taxon>
        <taxon>Burkholderiaceae</taxon>
        <taxon>Paraburkholderia</taxon>
    </lineage>
</organism>
<feature type="region of interest" description="Disordered" evidence="3">
    <location>
        <begin position="209"/>
        <end position="234"/>
    </location>
</feature>
<keyword evidence="1 2" id="KW-0238">DNA-binding</keyword>
<dbReference type="AlphaFoldDB" id="A0A1H7AT46"/>
<dbReference type="RefSeq" id="WP_090868133.1">
    <property type="nucleotide sequence ID" value="NZ_FNYE01000015.1"/>
</dbReference>
<name>A0A1H7AT46_9BURK</name>
<evidence type="ECO:0000259" key="4">
    <source>
        <dbReference type="PROSITE" id="PS50977"/>
    </source>
</evidence>
<feature type="DNA-binding region" description="H-T-H motif" evidence="2">
    <location>
        <begin position="45"/>
        <end position="64"/>
    </location>
</feature>
<proteinExistence type="predicted"/>
<gene>
    <name evidence="5" type="ORF">SAMN05192539_101567</name>
</gene>
<dbReference type="STRING" id="667676.SAMN05192539_101567"/>
<dbReference type="GO" id="GO:0003677">
    <property type="term" value="F:DNA binding"/>
    <property type="evidence" value="ECO:0007669"/>
    <property type="project" value="UniProtKB-UniRule"/>
</dbReference>
<dbReference type="EMBL" id="FNYE01000015">
    <property type="protein sequence ID" value="SEJ67037.1"/>
    <property type="molecule type" value="Genomic_DNA"/>
</dbReference>
<dbReference type="OrthoDB" id="3217159at2"/>
<dbReference type="InterPro" id="IPR009057">
    <property type="entry name" value="Homeodomain-like_sf"/>
</dbReference>
<evidence type="ECO:0000256" key="2">
    <source>
        <dbReference type="PROSITE-ProRule" id="PRU00335"/>
    </source>
</evidence>
<feature type="domain" description="HTH tetR-type" evidence="4">
    <location>
        <begin position="24"/>
        <end position="82"/>
    </location>
</feature>